<dbReference type="PANTHER" id="PTHR32046">
    <property type="entry name" value="G DOMAIN-CONTAINING PROTEIN"/>
    <property type="match status" value="1"/>
</dbReference>
<sequence>KSTFINYLANLFFDGSLTNLKVAIPTKYLSTNLNYLHNEDDLDDETKSKTLNCQCYTFQIENVNFNFIDTPGISDTGGYLQDNENVDKIFDTVQTL</sequence>
<evidence type="ECO:0000313" key="2">
    <source>
        <dbReference type="EMBL" id="CAF4546797.1"/>
    </source>
</evidence>
<dbReference type="Gene3D" id="3.40.50.300">
    <property type="entry name" value="P-loop containing nucleotide triphosphate hydrolases"/>
    <property type="match status" value="1"/>
</dbReference>
<dbReference type="AlphaFoldDB" id="A0A8S2GAP4"/>
<protein>
    <submittedName>
        <fullName evidence="1">Uncharacterized protein</fullName>
    </submittedName>
</protein>
<dbReference type="Proteomes" id="UP000677228">
    <property type="component" value="Unassembled WGS sequence"/>
</dbReference>
<evidence type="ECO:0000313" key="3">
    <source>
        <dbReference type="Proteomes" id="UP000677228"/>
    </source>
</evidence>
<organism evidence="1 3">
    <name type="scientific">Didymodactylos carnosus</name>
    <dbReference type="NCBI Taxonomy" id="1234261"/>
    <lineage>
        <taxon>Eukaryota</taxon>
        <taxon>Metazoa</taxon>
        <taxon>Spiralia</taxon>
        <taxon>Gnathifera</taxon>
        <taxon>Rotifera</taxon>
        <taxon>Eurotatoria</taxon>
        <taxon>Bdelloidea</taxon>
        <taxon>Philodinida</taxon>
        <taxon>Philodinidae</taxon>
        <taxon>Didymodactylos</taxon>
    </lineage>
</organism>
<comment type="caution">
    <text evidence="1">The sequence shown here is derived from an EMBL/GenBank/DDBJ whole genome shotgun (WGS) entry which is preliminary data.</text>
</comment>
<reference evidence="1" key="1">
    <citation type="submission" date="2021-02" db="EMBL/GenBank/DDBJ databases">
        <authorList>
            <person name="Nowell W R."/>
        </authorList>
    </citation>
    <scope>NUCLEOTIDE SEQUENCE</scope>
</reference>
<feature type="non-terminal residue" evidence="1">
    <location>
        <position position="1"/>
    </location>
</feature>
<dbReference type="SUPFAM" id="SSF52540">
    <property type="entry name" value="P-loop containing nucleoside triphosphate hydrolases"/>
    <property type="match status" value="1"/>
</dbReference>
<proteinExistence type="predicted"/>
<dbReference type="EMBL" id="CAJOBA010108802">
    <property type="protein sequence ID" value="CAF4546797.1"/>
    <property type="molecule type" value="Genomic_DNA"/>
</dbReference>
<dbReference type="InterPro" id="IPR027417">
    <property type="entry name" value="P-loop_NTPase"/>
</dbReference>
<accession>A0A8S2GAP4</accession>
<gene>
    <name evidence="1" type="ORF">OVA965_LOCUS45748</name>
    <name evidence="2" type="ORF">TMI583_LOCUS49531</name>
</gene>
<dbReference type="EMBL" id="CAJNOK010074875">
    <property type="protein sequence ID" value="CAF1671726.1"/>
    <property type="molecule type" value="Genomic_DNA"/>
</dbReference>
<dbReference type="Proteomes" id="UP000682733">
    <property type="component" value="Unassembled WGS sequence"/>
</dbReference>
<name>A0A8S2GAP4_9BILA</name>
<feature type="non-terminal residue" evidence="1">
    <location>
        <position position="96"/>
    </location>
</feature>
<evidence type="ECO:0000313" key="1">
    <source>
        <dbReference type="EMBL" id="CAF1671726.1"/>
    </source>
</evidence>